<dbReference type="InterPro" id="IPR053134">
    <property type="entry name" value="RNA-dir_DNA_polymerase"/>
</dbReference>
<comment type="caution">
    <text evidence="1">The sequence shown here is derived from an EMBL/GenBank/DDBJ whole genome shotgun (WGS) entry which is preliminary data.</text>
</comment>
<evidence type="ECO:0008006" key="3">
    <source>
        <dbReference type="Google" id="ProtNLM"/>
    </source>
</evidence>
<reference evidence="1" key="1">
    <citation type="submission" date="2018-05" db="EMBL/GenBank/DDBJ databases">
        <title>Draft genome of Mucuna pruriens seed.</title>
        <authorList>
            <person name="Nnadi N.E."/>
            <person name="Vos R."/>
            <person name="Hasami M.H."/>
            <person name="Devisetty U.K."/>
            <person name="Aguiy J.C."/>
        </authorList>
    </citation>
    <scope>NUCLEOTIDE SEQUENCE [LARGE SCALE GENOMIC DNA]</scope>
    <source>
        <strain evidence="1">JCA_2017</strain>
    </source>
</reference>
<dbReference type="PANTHER" id="PTHR24559">
    <property type="entry name" value="TRANSPOSON TY3-I GAG-POL POLYPROTEIN"/>
    <property type="match status" value="1"/>
</dbReference>
<name>A0A371FFD4_MUCPR</name>
<evidence type="ECO:0000313" key="2">
    <source>
        <dbReference type="Proteomes" id="UP000257109"/>
    </source>
</evidence>
<evidence type="ECO:0000313" key="1">
    <source>
        <dbReference type="EMBL" id="RDX77018.1"/>
    </source>
</evidence>
<dbReference type="OrthoDB" id="779804at2759"/>
<accession>A0A371FFD4</accession>
<dbReference type="Gene3D" id="3.30.70.270">
    <property type="match status" value="1"/>
</dbReference>
<dbReference type="Proteomes" id="UP000257109">
    <property type="component" value="Unassembled WGS sequence"/>
</dbReference>
<protein>
    <recommendedName>
        <fullName evidence="3">Reverse transcriptase domain-containing protein</fullName>
    </recommendedName>
</protein>
<dbReference type="AlphaFoldDB" id="A0A371FFD4"/>
<dbReference type="InterPro" id="IPR043502">
    <property type="entry name" value="DNA/RNA_pol_sf"/>
</dbReference>
<dbReference type="Gene3D" id="3.10.10.10">
    <property type="entry name" value="HIV Type 1 Reverse Transcriptase, subunit A, domain 1"/>
    <property type="match status" value="1"/>
</dbReference>
<organism evidence="1 2">
    <name type="scientific">Mucuna pruriens</name>
    <name type="common">Velvet bean</name>
    <name type="synonym">Dolichos pruriens</name>
    <dbReference type="NCBI Taxonomy" id="157652"/>
    <lineage>
        <taxon>Eukaryota</taxon>
        <taxon>Viridiplantae</taxon>
        <taxon>Streptophyta</taxon>
        <taxon>Embryophyta</taxon>
        <taxon>Tracheophyta</taxon>
        <taxon>Spermatophyta</taxon>
        <taxon>Magnoliopsida</taxon>
        <taxon>eudicotyledons</taxon>
        <taxon>Gunneridae</taxon>
        <taxon>Pentapetalae</taxon>
        <taxon>rosids</taxon>
        <taxon>fabids</taxon>
        <taxon>Fabales</taxon>
        <taxon>Fabaceae</taxon>
        <taxon>Papilionoideae</taxon>
        <taxon>50 kb inversion clade</taxon>
        <taxon>NPAAA clade</taxon>
        <taxon>indigoferoid/millettioid clade</taxon>
        <taxon>Phaseoleae</taxon>
        <taxon>Mucuna</taxon>
    </lineage>
</organism>
<sequence length="150" mass="17494">MLGIDPKVIFHRLEIVKLKAARFIREVNYTTWLSNILCSKDSYPLPSIDRLVDGALGFQVLNFLDVYFGYNLIKMYPPNANKISFMMNEPTYYYHVMSFDLKNVGAIYQHLMDKVFTNHISCNLEVYVDNIVVKSFAPEEHIKDLEEIFA</sequence>
<keyword evidence="2" id="KW-1185">Reference proteome</keyword>
<dbReference type="EMBL" id="QJKJ01009308">
    <property type="protein sequence ID" value="RDX77018.1"/>
    <property type="molecule type" value="Genomic_DNA"/>
</dbReference>
<gene>
    <name evidence="1" type="ORF">CR513_42912</name>
</gene>
<dbReference type="CDD" id="cd01647">
    <property type="entry name" value="RT_LTR"/>
    <property type="match status" value="1"/>
</dbReference>
<feature type="non-terminal residue" evidence="1">
    <location>
        <position position="1"/>
    </location>
</feature>
<proteinExistence type="predicted"/>
<dbReference type="InterPro" id="IPR043128">
    <property type="entry name" value="Rev_trsase/Diguanyl_cyclase"/>
</dbReference>
<dbReference type="PANTHER" id="PTHR24559:SF430">
    <property type="entry name" value="RNA-DIRECTED DNA POLYMERASE"/>
    <property type="match status" value="1"/>
</dbReference>
<dbReference type="SUPFAM" id="SSF56672">
    <property type="entry name" value="DNA/RNA polymerases"/>
    <property type="match status" value="1"/>
</dbReference>